<dbReference type="AlphaFoldDB" id="A0A368JJ97"/>
<dbReference type="RefSeq" id="WP_114408034.1">
    <property type="nucleotide sequence ID" value="NZ_QOWE01000018.1"/>
</dbReference>
<proteinExistence type="predicted"/>
<evidence type="ECO:0000256" key="1">
    <source>
        <dbReference type="SAM" id="SignalP"/>
    </source>
</evidence>
<sequence>MKQLVSFFIILMALPTLAQTTAPGQASWNGNNSALRYVKRFQERGVSEALKNFTAPELDDTLRAKRHLFATTVYQNGAKLSNSAISQLLESVPKARKRFQFGNVLKPIGPVVAVSGLVIGYIGIKGNPATSIVRGIRTPTNPNVADVQVAYTKRSLPKVLGGLGLFVGGLCLIEVSNELTAASVNLYNSRNKAISQLNSIKLGISNNGDICLKAKF</sequence>
<evidence type="ECO:0000313" key="2">
    <source>
        <dbReference type="EMBL" id="RCR67602.1"/>
    </source>
</evidence>
<organism evidence="2 3">
    <name type="scientific">Larkinella punicea</name>
    <dbReference type="NCBI Taxonomy" id="2315727"/>
    <lineage>
        <taxon>Bacteria</taxon>
        <taxon>Pseudomonadati</taxon>
        <taxon>Bacteroidota</taxon>
        <taxon>Cytophagia</taxon>
        <taxon>Cytophagales</taxon>
        <taxon>Spirosomataceae</taxon>
        <taxon>Larkinella</taxon>
    </lineage>
</organism>
<reference evidence="2 3" key="1">
    <citation type="submission" date="2018-07" db="EMBL/GenBank/DDBJ databases">
        <title>Genome analysis of Larkinella rosea.</title>
        <authorList>
            <person name="Zhou Z."/>
            <person name="Wang G."/>
        </authorList>
    </citation>
    <scope>NUCLEOTIDE SEQUENCE [LARGE SCALE GENOMIC DNA]</scope>
    <source>
        <strain evidence="3">zzj9</strain>
    </source>
</reference>
<keyword evidence="1" id="KW-0732">Signal</keyword>
<comment type="caution">
    <text evidence="2">The sequence shown here is derived from an EMBL/GenBank/DDBJ whole genome shotgun (WGS) entry which is preliminary data.</text>
</comment>
<evidence type="ECO:0000313" key="3">
    <source>
        <dbReference type="Proteomes" id="UP000253383"/>
    </source>
</evidence>
<keyword evidence="3" id="KW-1185">Reference proteome</keyword>
<dbReference type="OrthoDB" id="949643at2"/>
<gene>
    <name evidence="2" type="ORF">DUE52_21095</name>
</gene>
<feature type="signal peptide" evidence="1">
    <location>
        <begin position="1"/>
        <end position="18"/>
    </location>
</feature>
<name>A0A368JJ97_9BACT</name>
<dbReference type="Proteomes" id="UP000253383">
    <property type="component" value="Unassembled WGS sequence"/>
</dbReference>
<accession>A0A368JJ97</accession>
<protein>
    <submittedName>
        <fullName evidence="2">Uncharacterized protein</fullName>
    </submittedName>
</protein>
<dbReference type="EMBL" id="QOWE01000018">
    <property type="protein sequence ID" value="RCR67602.1"/>
    <property type="molecule type" value="Genomic_DNA"/>
</dbReference>
<feature type="chain" id="PRO_5017016996" evidence="1">
    <location>
        <begin position="19"/>
        <end position="216"/>
    </location>
</feature>